<keyword evidence="2" id="KW-1185">Reference proteome</keyword>
<proteinExistence type="predicted"/>
<dbReference type="AlphaFoldDB" id="A0A1H9QT92"/>
<accession>A0A1H9QT92</accession>
<dbReference type="EMBL" id="FOGO01000003">
    <property type="protein sequence ID" value="SER62923.1"/>
    <property type="molecule type" value="Genomic_DNA"/>
</dbReference>
<gene>
    <name evidence="1" type="ORF">SAMN05421870_10362</name>
</gene>
<sequence>MAIGRMWFAAEMTQDLEIVAFESAATFEAWLGENHAVSPGIWLKLRKKNPAVVALDYAQALDVALCYGWIDGQKATFDDQWWLQRFTPRKPHSKWSKVNRDKVAALIEQGRMRPPGQAEVDRAKADGRWEAAYDSAKTATVPEDLAAALTAVPAAAAFFETLDRQNRFAILYRIQDAKKAETRARRIEKYVAMLANGEMLHP</sequence>
<dbReference type="Pfam" id="PF13376">
    <property type="entry name" value="OmdA"/>
    <property type="match status" value="1"/>
</dbReference>
<protein>
    <submittedName>
        <fullName evidence="1">Uncharacterized conserved protein YdeI, YjbR/CyaY-like superfamily, DUF1801 family</fullName>
    </submittedName>
</protein>
<organism evidence="1 2">
    <name type="scientific">Streptomyces qinglanensis</name>
    <dbReference type="NCBI Taxonomy" id="943816"/>
    <lineage>
        <taxon>Bacteria</taxon>
        <taxon>Bacillati</taxon>
        <taxon>Actinomycetota</taxon>
        <taxon>Actinomycetes</taxon>
        <taxon>Kitasatosporales</taxon>
        <taxon>Streptomycetaceae</taxon>
        <taxon>Streptomyces</taxon>
    </lineage>
</organism>
<name>A0A1H9QT92_9ACTN</name>
<evidence type="ECO:0000313" key="1">
    <source>
        <dbReference type="EMBL" id="SER62923.1"/>
    </source>
</evidence>
<evidence type="ECO:0000313" key="2">
    <source>
        <dbReference type="Proteomes" id="UP000182841"/>
    </source>
</evidence>
<dbReference type="Proteomes" id="UP000182841">
    <property type="component" value="Unassembled WGS sequence"/>
</dbReference>
<reference evidence="2" key="1">
    <citation type="submission" date="2016-10" db="EMBL/GenBank/DDBJ databases">
        <authorList>
            <person name="Varghese N."/>
            <person name="Submissions S."/>
        </authorList>
    </citation>
    <scope>NUCLEOTIDE SEQUENCE [LARGE SCALE GENOMIC DNA]</scope>
    <source>
        <strain evidence="2">CGMCC 4.6825</strain>
    </source>
</reference>